<feature type="compositionally biased region" description="Basic and acidic residues" evidence="1">
    <location>
        <begin position="167"/>
        <end position="179"/>
    </location>
</feature>
<keyword evidence="3" id="KW-1185">Reference proteome</keyword>
<dbReference type="Proteomes" id="UP001218188">
    <property type="component" value="Unassembled WGS sequence"/>
</dbReference>
<sequence length="199" mass="21415">MVEPVAWEELTVAACPYSTTSCQAVVSGNAAKYDAHVDASISIVFVVRERVAVKLHLTYMHPKAGVTTPTPVSDIPIVICSVGIRRVKKHELGLGVRRGYGKPQDARPDTRAVASGISRVVSYTLGNGKKSVKIGFSRATEKAYSGERGHGRSQAFRALNANLDDLQGRADNDAGEKVKNLQSAPGSRSFLLLGKRKQQ</sequence>
<feature type="region of interest" description="Disordered" evidence="1">
    <location>
        <begin position="167"/>
        <end position="199"/>
    </location>
</feature>
<gene>
    <name evidence="2" type="ORF">C8F04DRAFT_1201928</name>
</gene>
<evidence type="ECO:0000313" key="3">
    <source>
        <dbReference type="Proteomes" id="UP001218188"/>
    </source>
</evidence>
<evidence type="ECO:0000256" key="1">
    <source>
        <dbReference type="SAM" id="MobiDB-lite"/>
    </source>
</evidence>
<comment type="caution">
    <text evidence="2">The sequence shown here is derived from an EMBL/GenBank/DDBJ whole genome shotgun (WGS) entry which is preliminary data.</text>
</comment>
<evidence type="ECO:0000313" key="2">
    <source>
        <dbReference type="EMBL" id="KAJ7016548.1"/>
    </source>
</evidence>
<dbReference type="AlphaFoldDB" id="A0AAD6RX88"/>
<name>A0AAD6RX88_9AGAR</name>
<dbReference type="EMBL" id="JARJCM010000488">
    <property type="protein sequence ID" value="KAJ7016548.1"/>
    <property type="molecule type" value="Genomic_DNA"/>
</dbReference>
<protein>
    <submittedName>
        <fullName evidence="2">Uncharacterized protein</fullName>
    </submittedName>
</protein>
<organism evidence="2 3">
    <name type="scientific">Mycena alexandri</name>
    <dbReference type="NCBI Taxonomy" id="1745969"/>
    <lineage>
        <taxon>Eukaryota</taxon>
        <taxon>Fungi</taxon>
        <taxon>Dikarya</taxon>
        <taxon>Basidiomycota</taxon>
        <taxon>Agaricomycotina</taxon>
        <taxon>Agaricomycetes</taxon>
        <taxon>Agaricomycetidae</taxon>
        <taxon>Agaricales</taxon>
        <taxon>Marasmiineae</taxon>
        <taxon>Mycenaceae</taxon>
        <taxon>Mycena</taxon>
    </lineage>
</organism>
<proteinExistence type="predicted"/>
<accession>A0AAD6RX88</accession>
<reference evidence="2" key="1">
    <citation type="submission" date="2023-03" db="EMBL/GenBank/DDBJ databases">
        <title>Massive genome expansion in bonnet fungi (Mycena s.s.) driven by repeated elements and novel gene families across ecological guilds.</title>
        <authorList>
            <consortium name="Lawrence Berkeley National Laboratory"/>
            <person name="Harder C.B."/>
            <person name="Miyauchi S."/>
            <person name="Viragh M."/>
            <person name="Kuo A."/>
            <person name="Thoen E."/>
            <person name="Andreopoulos B."/>
            <person name="Lu D."/>
            <person name="Skrede I."/>
            <person name="Drula E."/>
            <person name="Henrissat B."/>
            <person name="Morin E."/>
            <person name="Kohler A."/>
            <person name="Barry K."/>
            <person name="LaButti K."/>
            <person name="Morin E."/>
            <person name="Salamov A."/>
            <person name="Lipzen A."/>
            <person name="Mereny Z."/>
            <person name="Hegedus B."/>
            <person name="Baldrian P."/>
            <person name="Stursova M."/>
            <person name="Weitz H."/>
            <person name="Taylor A."/>
            <person name="Grigoriev I.V."/>
            <person name="Nagy L.G."/>
            <person name="Martin F."/>
            <person name="Kauserud H."/>
        </authorList>
    </citation>
    <scope>NUCLEOTIDE SEQUENCE</scope>
    <source>
        <strain evidence="2">CBHHK200</strain>
    </source>
</reference>